<name>A0ACA9N503_9GLOM</name>
<feature type="non-terminal residue" evidence="1">
    <location>
        <position position="1"/>
    </location>
</feature>
<gene>
    <name evidence="1" type="ORF">RPERSI_LOCUS7028</name>
</gene>
<proteinExistence type="predicted"/>
<sequence>SEVKGYSDVYFQPRAEALVTKKRKMEELKTEKLETNMLKSKENMVNNWFNMTEEERYQRDTSSLETPSRSEDKIEGFRKFTESELGGMVSYDMGIIVMDIDPKPQNAINSLESEEVAPDAQSNKPIKTPRKWTSFFTQLRRGQATFSKYTPRIKITTKNNNALIFDIRSMNDIQMNDIISTLYNKIDNALVGAKPHYTKGKRTYLELVFNSEKKQQYYAKEYDTNEEQNIENNEESSSSMQDIADRDVEILSQEGESLDIILDEDRNEKNQQKAQMNTNSADINVLNIDHKDVQAQVQENNVEKQADDGFIIVTHKKVKIRKSIYNSRSKPYVSNRPSQDGRNK</sequence>
<organism evidence="1 2">
    <name type="scientific">Racocetra persica</name>
    <dbReference type="NCBI Taxonomy" id="160502"/>
    <lineage>
        <taxon>Eukaryota</taxon>
        <taxon>Fungi</taxon>
        <taxon>Fungi incertae sedis</taxon>
        <taxon>Mucoromycota</taxon>
        <taxon>Glomeromycotina</taxon>
        <taxon>Glomeromycetes</taxon>
        <taxon>Diversisporales</taxon>
        <taxon>Gigasporaceae</taxon>
        <taxon>Racocetra</taxon>
    </lineage>
</organism>
<dbReference type="Proteomes" id="UP000789920">
    <property type="component" value="Unassembled WGS sequence"/>
</dbReference>
<reference evidence="1" key="1">
    <citation type="submission" date="2021-06" db="EMBL/GenBank/DDBJ databases">
        <authorList>
            <person name="Kallberg Y."/>
            <person name="Tangrot J."/>
            <person name="Rosling A."/>
        </authorList>
    </citation>
    <scope>NUCLEOTIDE SEQUENCE</scope>
    <source>
        <strain evidence="1">MA461A</strain>
    </source>
</reference>
<evidence type="ECO:0000313" key="1">
    <source>
        <dbReference type="EMBL" id="CAG8629058.1"/>
    </source>
</evidence>
<comment type="caution">
    <text evidence="1">The sequence shown here is derived from an EMBL/GenBank/DDBJ whole genome shotgun (WGS) entry which is preliminary data.</text>
</comment>
<accession>A0ACA9N503</accession>
<evidence type="ECO:0000313" key="2">
    <source>
        <dbReference type="Proteomes" id="UP000789920"/>
    </source>
</evidence>
<keyword evidence="2" id="KW-1185">Reference proteome</keyword>
<dbReference type="EMBL" id="CAJVQC010011599">
    <property type="protein sequence ID" value="CAG8629058.1"/>
    <property type="molecule type" value="Genomic_DNA"/>
</dbReference>
<protein>
    <submittedName>
        <fullName evidence="1">21676_t:CDS:1</fullName>
    </submittedName>
</protein>